<reference evidence="1" key="1">
    <citation type="journal article" date="2015" name="Nature">
        <title>Complex archaea that bridge the gap between prokaryotes and eukaryotes.</title>
        <authorList>
            <person name="Spang A."/>
            <person name="Saw J.H."/>
            <person name="Jorgensen S.L."/>
            <person name="Zaremba-Niedzwiedzka K."/>
            <person name="Martijn J."/>
            <person name="Lind A.E."/>
            <person name="van Eijk R."/>
            <person name="Schleper C."/>
            <person name="Guy L."/>
            <person name="Ettema T.J."/>
        </authorList>
    </citation>
    <scope>NUCLEOTIDE SEQUENCE</scope>
</reference>
<feature type="non-terminal residue" evidence="1">
    <location>
        <position position="1"/>
    </location>
</feature>
<proteinExistence type="predicted"/>
<evidence type="ECO:0000313" key="1">
    <source>
        <dbReference type="EMBL" id="KKL70353.1"/>
    </source>
</evidence>
<organism evidence="1">
    <name type="scientific">marine sediment metagenome</name>
    <dbReference type="NCBI Taxonomy" id="412755"/>
    <lineage>
        <taxon>unclassified sequences</taxon>
        <taxon>metagenomes</taxon>
        <taxon>ecological metagenomes</taxon>
    </lineage>
</organism>
<dbReference type="AlphaFoldDB" id="A0A0F9E8K0"/>
<name>A0A0F9E8K0_9ZZZZ</name>
<accession>A0A0F9E8K0</accession>
<comment type="caution">
    <text evidence="1">The sequence shown here is derived from an EMBL/GenBank/DDBJ whole genome shotgun (WGS) entry which is preliminary data.</text>
</comment>
<sequence length="175" mass="18925">GIEICKEQIGKKVIEFTTRDPDMPVSLADSKKAAASDALKKCASLLGVGIDLLEGGDAKFASQAPESPDNSTYSPLGECENVVEAGNQIGIPEKTIRRLIEHSFGLKIGLWDELDNQTGMSTMKLLGAIFSVVTNRIDDVDLEAFIEFSITTGYPLTSGREVKQAAASYEKTLRR</sequence>
<dbReference type="EMBL" id="LAZR01025924">
    <property type="protein sequence ID" value="KKL70353.1"/>
    <property type="molecule type" value="Genomic_DNA"/>
</dbReference>
<protein>
    <submittedName>
        <fullName evidence="1">Uncharacterized protein</fullName>
    </submittedName>
</protein>
<gene>
    <name evidence="1" type="ORF">LCGC14_2105790</name>
</gene>